<dbReference type="PROSITE" id="PS50928">
    <property type="entry name" value="ABC_TM1"/>
    <property type="match status" value="1"/>
</dbReference>
<dbReference type="GO" id="GO:0005886">
    <property type="term" value="C:plasma membrane"/>
    <property type="evidence" value="ECO:0007669"/>
    <property type="project" value="UniProtKB-SubCell"/>
</dbReference>
<gene>
    <name evidence="9" type="ORF">E3C22_21455</name>
</gene>
<feature type="transmembrane region" description="Helical" evidence="7">
    <location>
        <begin position="321"/>
        <end position="344"/>
    </location>
</feature>
<keyword evidence="6 7" id="KW-0472">Membrane</keyword>
<evidence type="ECO:0000256" key="3">
    <source>
        <dbReference type="ARBA" id="ARBA00022475"/>
    </source>
</evidence>
<feature type="transmembrane region" description="Helical" evidence="7">
    <location>
        <begin position="226"/>
        <end position="245"/>
    </location>
</feature>
<sequence>MTAFRRVRPVSSFPHPPLTFSSLPATVGDAVARRQGNRKGPAISASPAIAEPSAGIGYAGPVGRFLRRRAEGRTIPVIAVCLAILGLWYCAAIGVNWATETDKLARAGDYSTLNAVAATWSAERPVLPVPHQIVAEVWKTVFEVRPTSPRSLLFHAWVTLSSTLLGFLFGSALGVLLAVGILFSRTLDKSLMPWVVISQTIPILAIAPMIIVVLNSMGVQGLLPKAFISTYLSFFPVTVGMVKGLRSPDRMLIDLMHSYSANSLQTLVKLRFPASLPFLFTSMKVAVAASLVGAIVGELPTGAVAGLGARLLAGSYYGQTIQIWSALVMASLMAAVLVWLVGLCERAALRRQGMLR</sequence>
<dbReference type="CDD" id="cd06261">
    <property type="entry name" value="TM_PBP2"/>
    <property type="match status" value="1"/>
</dbReference>
<dbReference type="Pfam" id="PF00528">
    <property type="entry name" value="BPD_transp_1"/>
    <property type="match status" value="1"/>
</dbReference>
<dbReference type="InterPro" id="IPR000515">
    <property type="entry name" value="MetI-like"/>
</dbReference>
<protein>
    <submittedName>
        <fullName evidence="9">ABC transporter permease</fullName>
    </submittedName>
</protein>
<feature type="transmembrane region" description="Helical" evidence="7">
    <location>
        <begin position="154"/>
        <end position="182"/>
    </location>
</feature>
<evidence type="ECO:0000313" key="10">
    <source>
        <dbReference type="Proteomes" id="UP000298179"/>
    </source>
</evidence>
<reference evidence="9 10" key="1">
    <citation type="submission" date="2019-03" db="EMBL/GenBank/DDBJ databases">
        <title>Jiella endophytica sp. nov., a novel endophytic bacterium isolated from root of Ficus microcarpa Linn. f.</title>
        <authorList>
            <person name="Tuo L."/>
        </authorList>
    </citation>
    <scope>NUCLEOTIDE SEQUENCE [LARGE SCALE GENOMIC DNA]</scope>
    <source>
        <strain evidence="9 10">CBS5Q-3</strain>
    </source>
</reference>
<evidence type="ECO:0000256" key="4">
    <source>
        <dbReference type="ARBA" id="ARBA00022692"/>
    </source>
</evidence>
<feature type="transmembrane region" description="Helical" evidence="7">
    <location>
        <begin position="74"/>
        <end position="98"/>
    </location>
</feature>
<dbReference type="AlphaFoldDB" id="A0A4Y8RAP3"/>
<proteinExistence type="inferred from homology"/>
<accession>A0A4Y8RAP3</accession>
<comment type="similarity">
    <text evidence="7">Belongs to the binding-protein-dependent transport system permease family.</text>
</comment>
<evidence type="ECO:0000256" key="5">
    <source>
        <dbReference type="ARBA" id="ARBA00022989"/>
    </source>
</evidence>
<feature type="transmembrane region" description="Helical" evidence="7">
    <location>
        <begin position="285"/>
        <end position="309"/>
    </location>
</feature>
<comment type="subcellular location">
    <subcellularLocation>
        <location evidence="1 7">Cell membrane</location>
        <topology evidence="1 7">Multi-pass membrane protein</topology>
    </subcellularLocation>
</comment>
<dbReference type="OrthoDB" id="4926350at2"/>
<dbReference type="EMBL" id="SOZD01000009">
    <property type="protein sequence ID" value="TFF18344.1"/>
    <property type="molecule type" value="Genomic_DNA"/>
</dbReference>
<name>A0A4Y8RAP3_9HYPH</name>
<evidence type="ECO:0000256" key="7">
    <source>
        <dbReference type="RuleBase" id="RU363032"/>
    </source>
</evidence>
<dbReference type="InterPro" id="IPR035906">
    <property type="entry name" value="MetI-like_sf"/>
</dbReference>
<evidence type="ECO:0000256" key="6">
    <source>
        <dbReference type="ARBA" id="ARBA00023136"/>
    </source>
</evidence>
<feature type="transmembrane region" description="Helical" evidence="7">
    <location>
        <begin position="194"/>
        <end position="214"/>
    </location>
</feature>
<keyword evidence="3" id="KW-1003">Cell membrane</keyword>
<dbReference type="SUPFAM" id="SSF161098">
    <property type="entry name" value="MetI-like"/>
    <property type="match status" value="1"/>
</dbReference>
<evidence type="ECO:0000256" key="1">
    <source>
        <dbReference type="ARBA" id="ARBA00004651"/>
    </source>
</evidence>
<keyword evidence="2 7" id="KW-0813">Transport</keyword>
<dbReference type="PANTHER" id="PTHR30151:SF20">
    <property type="entry name" value="ABC TRANSPORTER PERMEASE PROTEIN HI_0355-RELATED"/>
    <property type="match status" value="1"/>
</dbReference>
<dbReference type="GO" id="GO:0055085">
    <property type="term" value="P:transmembrane transport"/>
    <property type="evidence" value="ECO:0007669"/>
    <property type="project" value="InterPro"/>
</dbReference>
<keyword evidence="4 7" id="KW-0812">Transmembrane</keyword>
<evidence type="ECO:0000256" key="2">
    <source>
        <dbReference type="ARBA" id="ARBA00022448"/>
    </source>
</evidence>
<dbReference type="Gene3D" id="1.10.3720.10">
    <property type="entry name" value="MetI-like"/>
    <property type="match status" value="1"/>
</dbReference>
<evidence type="ECO:0000259" key="8">
    <source>
        <dbReference type="PROSITE" id="PS50928"/>
    </source>
</evidence>
<keyword evidence="5 7" id="KW-1133">Transmembrane helix</keyword>
<dbReference type="Proteomes" id="UP000298179">
    <property type="component" value="Unassembled WGS sequence"/>
</dbReference>
<dbReference type="PANTHER" id="PTHR30151">
    <property type="entry name" value="ALKANE SULFONATE ABC TRANSPORTER-RELATED, MEMBRANE SUBUNIT"/>
    <property type="match status" value="1"/>
</dbReference>
<feature type="domain" description="ABC transmembrane type-1" evidence="8">
    <location>
        <begin position="152"/>
        <end position="345"/>
    </location>
</feature>
<comment type="caution">
    <text evidence="9">The sequence shown here is derived from an EMBL/GenBank/DDBJ whole genome shotgun (WGS) entry which is preliminary data.</text>
</comment>
<evidence type="ECO:0000313" key="9">
    <source>
        <dbReference type="EMBL" id="TFF18344.1"/>
    </source>
</evidence>
<organism evidence="9 10">
    <name type="scientific">Jiella endophytica</name>
    <dbReference type="NCBI Taxonomy" id="2558362"/>
    <lineage>
        <taxon>Bacteria</taxon>
        <taxon>Pseudomonadati</taxon>
        <taxon>Pseudomonadota</taxon>
        <taxon>Alphaproteobacteria</taxon>
        <taxon>Hyphomicrobiales</taxon>
        <taxon>Aurantimonadaceae</taxon>
        <taxon>Jiella</taxon>
    </lineage>
</organism>
<keyword evidence="10" id="KW-1185">Reference proteome</keyword>